<keyword evidence="2" id="KW-0472">Membrane</keyword>
<keyword evidence="2" id="KW-0812">Transmembrane</keyword>
<keyword evidence="4" id="KW-1185">Reference proteome</keyword>
<protein>
    <submittedName>
        <fullName evidence="3">Uncharacterized protein</fullName>
    </submittedName>
</protein>
<evidence type="ECO:0000313" key="4">
    <source>
        <dbReference type="Proteomes" id="UP000243797"/>
    </source>
</evidence>
<feature type="coiled-coil region" evidence="1">
    <location>
        <begin position="62"/>
        <end position="89"/>
    </location>
</feature>
<dbReference type="EMBL" id="NKHZ01000081">
    <property type="protein sequence ID" value="PNS14809.1"/>
    <property type="molecule type" value="Genomic_DNA"/>
</dbReference>
<comment type="caution">
    <text evidence="3">The sequence shown here is derived from an EMBL/GenBank/DDBJ whole genome shotgun (WGS) entry which is preliminary data.</text>
</comment>
<accession>A0A2K1QIT5</accession>
<keyword evidence="1" id="KW-0175">Coiled coil</keyword>
<reference evidence="3 4" key="1">
    <citation type="submission" date="2017-06" db="EMBL/GenBank/DDBJ databases">
        <title>Draft genome sequence of a variant of Elsinoe murrayae.</title>
        <authorList>
            <person name="Cheng Q."/>
        </authorList>
    </citation>
    <scope>NUCLEOTIDE SEQUENCE [LARGE SCALE GENOMIC DNA]</scope>
    <source>
        <strain evidence="3 4">CQ-2017a</strain>
    </source>
</reference>
<dbReference type="Proteomes" id="UP000243797">
    <property type="component" value="Unassembled WGS sequence"/>
</dbReference>
<feature type="transmembrane region" description="Helical" evidence="2">
    <location>
        <begin position="20"/>
        <end position="42"/>
    </location>
</feature>
<organism evidence="3 4">
    <name type="scientific">Sphaceloma murrayae</name>
    <dbReference type="NCBI Taxonomy" id="2082308"/>
    <lineage>
        <taxon>Eukaryota</taxon>
        <taxon>Fungi</taxon>
        <taxon>Dikarya</taxon>
        <taxon>Ascomycota</taxon>
        <taxon>Pezizomycotina</taxon>
        <taxon>Dothideomycetes</taxon>
        <taxon>Dothideomycetidae</taxon>
        <taxon>Myriangiales</taxon>
        <taxon>Elsinoaceae</taxon>
        <taxon>Sphaceloma</taxon>
    </lineage>
</organism>
<dbReference type="InParanoid" id="A0A2K1QIT5"/>
<proteinExistence type="predicted"/>
<sequence length="97" mass="11009">MSSFDISDIRLTMAVTVRRWIITLGVAVITVSGAYAGANLAVDHDARKERRAFLQASPAEQISQLQMRRQKLVNQRGELEKKLEEIVRRQEKTISRG</sequence>
<evidence type="ECO:0000256" key="1">
    <source>
        <dbReference type="SAM" id="Coils"/>
    </source>
</evidence>
<keyword evidence="2" id="KW-1133">Transmembrane helix</keyword>
<evidence type="ECO:0000256" key="2">
    <source>
        <dbReference type="SAM" id="Phobius"/>
    </source>
</evidence>
<dbReference type="OrthoDB" id="5428081at2759"/>
<evidence type="ECO:0000313" key="3">
    <source>
        <dbReference type="EMBL" id="PNS14809.1"/>
    </source>
</evidence>
<name>A0A2K1QIT5_9PEZI</name>
<dbReference type="AlphaFoldDB" id="A0A2K1QIT5"/>
<gene>
    <name evidence="3" type="ORF">CAC42_2038</name>
</gene>